<keyword evidence="11" id="KW-1185">Reference proteome</keyword>
<evidence type="ECO:0000256" key="1">
    <source>
        <dbReference type="ARBA" id="ARBA00004308"/>
    </source>
</evidence>
<evidence type="ECO:0000259" key="9">
    <source>
        <dbReference type="Pfam" id="PF01602"/>
    </source>
</evidence>
<keyword evidence="4" id="KW-0677">Repeat</keyword>
<reference evidence="10" key="1">
    <citation type="submission" date="2020-11" db="EMBL/GenBank/DDBJ databases">
        <authorList>
            <consortium name="DOE Joint Genome Institute"/>
            <person name="Ahrendt S."/>
            <person name="Riley R."/>
            <person name="Andreopoulos W."/>
            <person name="Labutti K."/>
            <person name="Pangilinan J."/>
            <person name="Ruiz-Duenas F.J."/>
            <person name="Barrasa J.M."/>
            <person name="Sanchez-Garcia M."/>
            <person name="Camarero S."/>
            <person name="Miyauchi S."/>
            <person name="Serrano A."/>
            <person name="Linde D."/>
            <person name="Babiker R."/>
            <person name="Drula E."/>
            <person name="Ayuso-Fernandez I."/>
            <person name="Pacheco R."/>
            <person name="Padilla G."/>
            <person name="Ferreira P."/>
            <person name="Barriuso J."/>
            <person name="Kellner H."/>
            <person name="Castanera R."/>
            <person name="Alfaro M."/>
            <person name="Ramirez L."/>
            <person name="Pisabarro A.G."/>
            <person name="Kuo A."/>
            <person name="Tritt A."/>
            <person name="Lipzen A."/>
            <person name="He G."/>
            <person name="Yan M."/>
            <person name="Ng V."/>
            <person name="Cullen D."/>
            <person name="Martin F."/>
            <person name="Rosso M.-N."/>
            <person name="Henrissat B."/>
            <person name="Hibbett D."/>
            <person name="Martinez A.T."/>
            <person name="Grigoriev I.V."/>
        </authorList>
    </citation>
    <scope>NUCLEOTIDE SEQUENCE</scope>
    <source>
        <strain evidence="10">CBS 247.69</strain>
    </source>
</reference>
<dbReference type="InterPro" id="IPR017105">
    <property type="entry name" value="AP3_complex_dsu"/>
</dbReference>
<dbReference type="Proteomes" id="UP000807353">
    <property type="component" value="Unassembled WGS sequence"/>
</dbReference>
<evidence type="ECO:0000313" key="10">
    <source>
        <dbReference type="EMBL" id="KAF9469633.1"/>
    </source>
</evidence>
<evidence type="ECO:0000256" key="8">
    <source>
        <dbReference type="SAM" id="MobiDB-lite"/>
    </source>
</evidence>
<sequence>MWERTLQDLIRGLRANKKDESKFIAKAVDEIRNEIKSDDMELKAGAVLKLTYVLVLSQLDMLGYDMGWASFHVVEVMSSPRSHLKSVGYLGAVQSFEQDTDVLMLTTNLLKKDLGSTPSDVAITLNGIAHIVTPDLARDLSPELIGMLNHSRAHIRKRAILALQKVLVKYPDTARHARTRLEEKLEDPDPGVVAATVNVLCELARHNPKEYLSLAPQLFHLLTTSSNNWMLIKIIKLFGSLSPYEPRLVKKLQPPITELISTTAAISLLYECVHTCIIGGMLQGPSGDSLAKLCVSKLAAFVQDTDQNLKYIALLAMTKIVPSHPHLLAEYQDTILASVSDQDVSIRMRALDLVSAMVNRDNLQSIVQQLLSHLVTDPSSSTLPTAAQSLAQHTVPTSPTSAKPQITGHSPAYRLVLSQRILNICSQSTYDNVTNFEWYISVLVDLAHVANVDVGEEIRDQLVDVVGRVRAARRYAVKLMYTLLSDDTMLRNSQDEGSCSEVLWAAAWICGEYCDELAEPQKLLPYILQPEITRLSPEILAVYIQTATKIFGHWAAELAQQWDDSDLQEVKDTVDLILDRVGELISSPYIEVQERAANTVQLFHFIKTDLNGHRPKSSPAASFSAPGPSSSTEHLNDMEPRFPKSLYLIQPLFTTYELGPVALSAQESIYVPEGLDLDAWIVPPPREVAPVEEVGEKKKKSKKGKGKETDGGKVKNTKKKVREDDYGDVLIPLEPDIETPEEIAERAKRKAERLAQLRDDPYYIHDDRPSQPVDVDVDSIPIVRLDDMPSLAAELPNPRVPILKALSRTFSAEPFVIDKQGEMPEGAILKPNMSAPVSRRRTPPASVVSTPPRLSFYPAYEVPDNEVARPSTPDPIKVTRPKKKGTGKKKRTQIATVDNPT</sequence>
<dbReference type="GO" id="GO:0030123">
    <property type="term" value="C:AP-3 adaptor complex"/>
    <property type="evidence" value="ECO:0007669"/>
    <property type="project" value="InterPro"/>
</dbReference>
<feature type="region of interest" description="Disordered" evidence="8">
    <location>
        <begin position="826"/>
        <end position="852"/>
    </location>
</feature>
<keyword evidence="3 7" id="KW-0813">Transport</keyword>
<comment type="function">
    <text evidence="7">Part of the AP-3 complex, an adaptor-related complex which is not clathrin-associated. The complex is associated with the Golgi region as well as more peripheral structures. It facilitates the budding of vesicles from the Golgi membrane.</text>
</comment>
<dbReference type="PANTHER" id="PTHR22781:SF12">
    <property type="entry name" value="AP-3 COMPLEX SUBUNIT DELTA-1"/>
    <property type="match status" value="1"/>
</dbReference>
<dbReference type="GO" id="GO:0005794">
    <property type="term" value="C:Golgi apparatus"/>
    <property type="evidence" value="ECO:0007669"/>
    <property type="project" value="UniProtKB-SubCell"/>
</dbReference>
<dbReference type="InterPro" id="IPR002553">
    <property type="entry name" value="Clathrin/coatomer_adapt-like_N"/>
</dbReference>
<dbReference type="GO" id="GO:0006623">
    <property type="term" value="P:protein targeting to vacuole"/>
    <property type="evidence" value="ECO:0007669"/>
    <property type="project" value="TreeGrafter"/>
</dbReference>
<evidence type="ECO:0000313" key="11">
    <source>
        <dbReference type="Proteomes" id="UP000807353"/>
    </source>
</evidence>
<dbReference type="GO" id="GO:0010008">
    <property type="term" value="C:endosome membrane"/>
    <property type="evidence" value="ECO:0007669"/>
    <property type="project" value="TreeGrafter"/>
</dbReference>
<gene>
    <name evidence="10" type="ORF">BDZ94DRAFT_1328334</name>
</gene>
<dbReference type="InterPro" id="IPR016024">
    <property type="entry name" value="ARM-type_fold"/>
</dbReference>
<comment type="similarity">
    <text evidence="2 7">Belongs to the adaptor complexes large subunit family.</text>
</comment>
<protein>
    <recommendedName>
        <fullName evidence="7">AP-3 complex subunit delta</fullName>
    </recommendedName>
</protein>
<dbReference type="Pfam" id="PF01602">
    <property type="entry name" value="Adaptin_N"/>
    <property type="match status" value="1"/>
</dbReference>
<evidence type="ECO:0000256" key="2">
    <source>
        <dbReference type="ARBA" id="ARBA00006613"/>
    </source>
</evidence>
<organism evidence="10 11">
    <name type="scientific">Collybia nuda</name>
    <dbReference type="NCBI Taxonomy" id="64659"/>
    <lineage>
        <taxon>Eukaryota</taxon>
        <taxon>Fungi</taxon>
        <taxon>Dikarya</taxon>
        <taxon>Basidiomycota</taxon>
        <taxon>Agaricomycotina</taxon>
        <taxon>Agaricomycetes</taxon>
        <taxon>Agaricomycetidae</taxon>
        <taxon>Agaricales</taxon>
        <taxon>Tricholomatineae</taxon>
        <taxon>Clitocybaceae</taxon>
        <taxon>Collybia</taxon>
    </lineage>
</organism>
<feature type="region of interest" description="Disordered" evidence="8">
    <location>
        <begin position="691"/>
        <end position="720"/>
    </location>
</feature>
<dbReference type="Gene3D" id="1.25.10.10">
    <property type="entry name" value="Leucine-rich Repeat Variant"/>
    <property type="match status" value="1"/>
</dbReference>
<dbReference type="EMBL" id="MU150229">
    <property type="protein sequence ID" value="KAF9469633.1"/>
    <property type="molecule type" value="Genomic_DNA"/>
</dbReference>
<dbReference type="GO" id="GO:0006896">
    <property type="term" value="P:Golgi to vacuole transport"/>
    <property type="evidence" value="ECO:0007669"/>
    <property type="project" value="TreeGrafter"/>
</dbReference>
<comment type="caution">
    <text evidence="10">The sequence shown here is derived from an EMBL/GenBank/DDBJ whole genome shotgun (WGS) entry which is preliminary data.</text>
</comment>
<evidence type="ECO:0000256" key="3">
    <source>
        <dbReference type="ARBA" id="ARBA00022448"/>
    </source>
</evidence>
<comment type="subunit">
    <text evidence="7">Adaptor protein complex 3 (AP-3) is a heterotetramer.</text>
</comment>
<keyword evidence="5 7" id="KW-0653">Protein transport</keyword>
<keyword evidence="7" id="KW-0333">Golgi apparatus</keyword>
<keyword evidence="6" id="KW-0472">Membrane</keyword>
<accession>A0A9P5YIP2</accession>
<feature type="region of interest" description="Disordered" evidence="8">
    <location>
        <begin position="613"/>
        <end position="634"/>
    </location>
</feature>
<dbReference type="PIRSF" id="PIRSF037092">
    <property type="entry name" value="AP3_complex_delta"/>
    <property type="match status" value="1"/>
</dbReference>
<evidence type="ECO:0000256" key="5">
    <source>
        <dbReference type="ARBA" id="ARBA00022927"/>
    </source>
</evidence>
<evidence type="ECO:0000256" key="7">
    <source>
        <dbReference type="PIRNR" id="PIRNR037092"/>
    </source>
</evidence>
<feature type="compositionally biased region" description="Low complexity" evidence="8">
    <location>
        <begin position="617"/>
        <end position="631"/>
    </location>
</feature>
<name>A0A9P5YIP2_9AGAR</name>
<feature type="compositionally biased region" description="Basic residues" evidence="8">
    <location>
        <begin position="879"/>
        <end position="892"/>
    </location>
</feature>
<dbReference type="SUPFAM" id="SSF48371">
    <property type="entry name" value="ARM repeat"/>
    <property type="match status" value="1"/>
</dbReference>
<dbReference type="PANTHER" id="PTHR22781">
    <property type="entry name" value="DELTA ADAPTIN-RELATED"/>
    <property type="match status" value="1"/>
</dbReference>
<dbReference type="AlphaFoldDB" id="A0A9P5YIP2"/>
<comment type="subcellular location">
    <subcellularLocation>
        <location evidence="1">Endomembrane system</location>
    </subcellularLocation>
    <subcellularLocation>
        <location evidence="7">Golgi apparatus</location>
    </subcellularLocation>
</comment>
<evidence type="ECO:0000256" key="6">
    <source>
        <dbReference type="ARBA" id="ARBA00023136"/>
    </source>
</evidence>
<dbReference type="OrthoDB" id="10264595at2759"/>
<dbReference type="InterPro" id="IPR011989">
    <property type="entry name" value="ARM-like"/>
</dbReference>
<proteinExistence type="inferred from homology"/>
<feature type="domain" description="Clathrin/coatomer adaptor adaptin-like N-terminal" evidence="9">
    <location>
        <begin position="21"/>
        <end position="603"/>
    </location>
</feature>
<feature type="region of interest" description="Disordered" evidence="8">
    <location>
        <begin position="864"/>
        <end position="901"/>
    </location>
</feature>
<evidence type="ECO:0000256" key="4">
    <source>
        <dbReference type="ARBA" id="ARBA00022737"/>
    </source>
</evidence>